<dbReference type="Proteomes" id="UP000283523">
    <property type="component" value="Unassembled WGS sequence"/>
</dbReference>
<name>A0A418M4Y5_9BACT</name>
<organism evidence="1 2">
    <name type="scientific">Fibrisoma montanum</name>
    <dbReference type="NCBI Taxonomy" id="2305895"/>
    <lineage>
        <taxon>Bacteria</taxon>
        <taxon>Pseudomonadati</taxon>
        <taxon>Bacteroidota</taxon>
        <taxon>Cytophagia</taxon>
        <taxon>Cytophagales</taxon>
        <taxon>Spirosomataceae</taxon>
        <taxon>Fibrisoma</taxon>
    </lineage>
</organism>
<evidence type="ECO:0000313" key="1">
    <source>
        <dbReference type="EMBL" id="RIV20790.1"/>
    </source>
</evidence>
<comment type="caution">
    <text evidence="1">The sequence shown here is derived from an EMBL/GenBank/DDBJ whole genome shotgun (WGS) entry which is preliminary data.</text>
</comment>
<keyword evidence="2" id="KW-1185">Reference proteome</keyword>
<sequence length="235" mass="23879">MNLNSQKITGLADPTSAQEAATKNYVDAAIQGVKWKDAVRVATTGNITLSGTQTIDGISVVAGDRVAVIAQSAGAQNGIYVAASGAWSRAADADSAAEVLGMSFFVSEGTSNGNKVYTMTTDAPITLGTTALVFAQIGGGGVSYSNGTGITISGNTISIDTAVVARKYVAQIGNGSLTSITVTHNLGTKAVVVALRKVSTDEHWLTDVTSATTNTVTLGFAVAPTTNEFEVIVIG</sequence>
<gene>
    <name evidence="1" type="ORF">DYU11_20020</name>
</gene>
<proteinExistence type="predicted"/>
<evidence type="ECO:0000313" key="2">
    <source>
        <dbReference type="Proteomes" id="UP000283523"/>
    </source>
</evidence>
<dbReference type="EMBL" id="QXED01000006">
    <property type="protein sequence ID" value="RIV20790.1"/>
    <property type="molecule type" value="Genomic_DNA"/>
</dbReference>
<protein>
    <submittedName>
        <fullName evidence="1">Head decoration protein</fullName>
    </submittedName>
</protein>
<dbReference type="OrthoDB" id="1031347at2"/>
<accession>A0A418M4Y5</accession>
<dbReference type="AlphaFoldDB" id="A0A418M4Y5"/>
<reference evidence="1 2" key="1">
    <citation type="submission" date="2018-08" db="EMBL/GenBank/DDBJ databases">
        <title>Fibrisoma montanum sp. nov., isolated from Danxia mountain soil.</title>
        <authorList>
            <person name="Huang Y."/>
        </authorList>
    </citation>
    <scope>NUCLEOTIDE SEQUENCE [LARGE SCALE GENOMIC DNA]</scope>
    <source>
        <strain evidence="1 2">HYT19</strain>
    </source>
</reference>